<evidence type="ECO:0000313" key="10">
    <source>
        <dbReference type="RefSeq" id="XP_034108876.1"/>
    </source>
</evidence>
<feature type="compositionally biased region" description="Low complexity" evidence="7">
    <location>
        <begin position="63"/>
        <end position="103"/>
    </location>
</feature>
<feature type="region of interest" description="Disordered" evidence="7">
    <location>
        <begin position="327"/>
        <end position="372"/>
    </location>
</feature>
<feature type="domain" description="Homeobox" evidence="8">
    <location>
        <begin position="472"/>
        <end position="532"/>
    </location>
</feature>
<dbReference type="GO" id="GO:0005634">
    <property type="term" value="C:nucleus"/>
    <property type="evidence" value="ECO:0007669"/>
    <property type="project" value="UniProtKB-SubCell"/>
</dbReference>
<dbReference type="CDD" id="cd00086">
    <property type="entry name" value="homeodomain"/>
    <property type="match status" value="1"/>
</dbReference>
<dbReference type="GO" id="GO:0000981">
    <property type="term" value="F:DNA-binding transcription factor activity, RNA polymerase II-specific"/>
    <property type="evidence" value="ECO:0007669"/>
    <property type="project" value="InterPro"/>
</dbReference>
<feature type="region of interest" description="Disordered" evidence="7">
    <location>
        <begin position="150"/>
        <end position="170"/>
    </location>
</feature>
<dbReference type="InterPro" id="IPR017970">
    <property type="entry name" value="Homeobox_CS"/>
</dbReference>
<dbReference type="PANTHER" id="PTHR24335:SF4">
    <property type="entry name" value="EXTRA-EXTRA"/>
    <property type="match status" value="1"/>
</dbReference>
<reference evidence="10" key="1">
    <citation type="submission" date="2025-08" db="UniProtKB">
        <authorList>
            <consortium name="RefSeq"/>
        </authorList>
    </citation>
    <scope>IDENTIFICATION</scope>
    <source>
        <strain evidence="10">15112-1751.03</strain>
        <tissue evidence="10">Whole Adult</tissue>
    </source>
</reference>
<gene>
    <name evidence="10" type="primary">LOC117571026</name>
</gene>
<evidence type="ECO:0000256" key="1">
    <source>
        <dbReference type="ARBA" id="ARBA00004123"/>
    </source>
</evidence>
<feature type="compositionally biased region" description="Basic and acidic residues" evidence="7">
    <location>
        <begin position="535"/>
        <end position="544"/>
    </location>
</feature>
<sequence length="563" mass="60577">MSSAQVSQPPPPTTQQPSQQPQQQQQQAPHISQLLISHIAAAQHQQSRATTTTPPVANDYDQSSNNSTLSPSPRSSGSHSPAAAAAAASPTHSSATTGSPHSAYAPTHSPAAAQEAVIQEQQALQHHQLQSQSQSHLATGMPLLVAPIPMGPVGAPPTHHPHAAPPHPRLYVEGGFAPHHMPHSALVNGAYPLPRLPLAAVMLPANAPQAAPATAAVPPPPLPVPIPVSSCSPPSTGTALQQAQSQPKKSFCIDALLAKNQHQQSASERQPAAAAVDMIVDDHRLAALHYARDQAELNHAFVAASNAAAAAAAAGISDHEALQRIRESREYDSPSPDGMSRSESPSSSHRSSPPISPGCEDQQPLPAHHHHAQHLGMRMSDLHDEFKKPVPPHSPIRPQDFPLYAGGHPYQLLAQGGSAFHRPLDPSGKPIPIPMGPNFMPSQLQFEFLARAGMLHHRIPELAAYPHHAILGKTRRPRTAFTSQQLLELEKQFKQNKYLSRPKRFEVASGLMLSETQVKIWFQNRRMKWKRSKKAQQEAKERAKQQQQQQQQSSSNSNSASGS</sequence>
<dbReference type="Pfam" id="PF00046">
    <property type="entry name" value="Homeodomain"/>
    <property type="match status" value="1"/>
</dbReference>
<dbReference type="AlphaFoldDB" id="A0A6P8WYN2"/>
<dbReference type="InterPro" id="IPR001356">
    <property type="entry name" value="HD"/>
</dbReference>
<organism evidence="9 10">
    <name type="scientific">Drosophila albomicans</name>
    <name type="common">Fruit fly</name>
    <dbReference type="NCBI Taxonomy" id="7291"/>
    <lineage>
        <taxon>Eukaryota</taxon>
        <taxon>Metazoa</taxon>
        <taxon>Ecdysozoa</taxon>
        <taxon>Arthropoda</taxon>
        <taxon>Hexapoda</taxon>
        <taxon>Insecta</taxon>
        <taxon>Pterygota</taxon>
        <taxon>Neoptera</taxon>
        <taxon>Endopterygota</taxon>
        <taxon>Diptera</taxon>
        <taxon>Brachycera</taxon>
        <taxon>Muscomorpha</taxon>
        <taxon>Ephydroidea</taxon>
        <taxon>Drosophilidae</taxon>
        <taxon>Drosophila</taxon>
    </lineage>
</organism>
<dbReference type="Gene3D" id="1.10.10.60">
    <property type="entry name" value="Homeodomain-like"/>
    <property type="match status" value="1"/>
</dbReference>
<evidence type="ECO:0000256" key="3">
    <source>
        <dbReference type="ARBA" id="ARBA00023155"/>
    </source>
</evidence>
<keyword evidence="3 5" id="KW-0371">Homeobox</keyword>
<evidence type="ECO:0000256" key="2">
    <source>
        <dbReference type="ARBA" id="ARBA00023125"/>
    </source>
</evidence>
<feature type="region of interest" description="Disordered" evidence="7">
    <location>
        <begin position="531"/>
        <end position="563"/>
    </location>
</feature>
<dbReference type="GeneID" id="117571026"/>
<dbReference type="SMART" id="SM00389">
    <property type="entry name" value="HOX"/>
    <property type="match status" value="1"/>
</dbReference>
<dbReference type="InterPro" id="IPR042768">
    <property type="entry name" value="MNX1/Ceh-12"/>
</dbReference>
<keyword evidence="2 5" id="KW-0238">DNA-binding</keyword>
<dbReference type="InterPro" id="IPR020479">
    <property type="entry name" value="HD_metazoa"/>
</dbReference>
<evidence type="ECO:0000256" key="5">
    <source>
        <dbReference type="PROSITE-ProRule" id="PRU00108"/>
    </source>
</evidence>
<feature type="compositionally biased region" description="Low complexity" evidence="7">
    <location>
        <begin position="335"/>
        <end position="353"/>
    </location>
</feature>
<protein>
    <submittedName>
        <fullName evidence="10">Muscle segmentation homeobox</fullName>
    </submittedName>
</protein>
<proteinExistence type="predicted"/>
<dbReference type="PROSITE" id="PS00027">
    <property type="entry name" value="HOMEOBOX_1"/>
    <property type="match status" value="1"/>
</dbReference>
<dbReference type="Proteomes" id="UP000515160">
    <property type="component" value="Chromosome 3"/>
</dbReference>
<evidence type="ECO:0000313" key="9">
    <source>
        <dbReference type="Proteomes" id="UP000515160"/>
    </source>
</evidence>
<dbReference type="SUPFAM" id="SSF46689">
    <property type="entry name" value="Homeodomain-like"/>
    <property type="match status" value="1"/>
</dbReference>
<evidence type="ECO:0000256" key="4">
    <source>
        <dbReference type="ARBA" id="ARBA00023242"/>
    </source>
</evidence>
<feature type="compositionally biased region" description="Low complexity" evidence="7">
    <location>
        <begin position="15"/>
        <end position="29"/>
    </location>
</feature>
<dbReference type="RefSeq" id="XP_034108876.1">
    <property type="nucleotide sequence ID" value="XM_034252985.2"/>
</dbReference>
<dbReference type="PROSITE" id="PS50071">
    <property type="entry name" value="HOMEOBOX_2"/>
    <property type="match status" value="1"/>
</dbReference>
<dbReference type="OrthoDB" id="6159439at2759"/>
<feature type="DNA-binding region" description="Homeobox" evidence="5">
    <location>
        <begin position="474"/>
        <end position="533"/>
    </location>
</feature>
<dbReference type="CTD" id="38884"/>
<accession>A0A6P8WYN2</accession>
<dbReference type="PRINTS" id="PR00024">
    <property type="entry name" value="HOMEOBOX"/>
</dbReference>
<evidence type="ECO:0000259" key="8">
    <source>
        <dbReference type="PROSITE" id="PS50071"/>
    </source>
</evidence>
<keyword evidence="9" id="KW-1185">Reference proteome</keyword>
<keyword evidence="4 5" id="KW-0539">Nucleus</keyword>
<evidence type="ECO:0000256" key="6">
    <source>
        <dbReference type="RuleBase" id="RU000682"/>
    </source>
</evidence>
<evidence type="ECO:0000256" key="7">
    <source>
        <dbReference type="SAM" id="MobiDB-lite"/>
    </source>
</evidence>
<comment type="subcellular location">
    <subcellularLocation>
        <location evidence="1 5 6">Nucleus</location>
    </subcellularLocation>
</comment>
<dbReference type="InterPro" id="IPR009057">
    <property type="entry name" value="Homeodomain-like_sf"/>
</dbReference>
<dbReference type="GO" id="GO:0048812">
    <property type="term" value="P:neuron projection morphogenesis"/>
    <property type="evidence" value="ECO:0007669"/>
    <property type="project" value="TreeGrafter"/>
</dbReference>
<dbReference type="GO" id="GO:1990837">
    <property type="term" value="F:sequence-specific double-stranded DNA binding"/>
    <property type="evidence" value="ECO:0007669"/>
    <property type="project" value="TreeGrafter"/>
</dbReference>
<feature type="compositionally biased region" description="Polar residues" evidence="7">
    <location>
        <begin position="43"/>
        <end position="55"/>
    </location>
</feature>
<feature type="compositionally biased region" description="Low complexity" evidence="7">
    <location>
        <begin position="545"/>
        <end position="563"/>
    </location>
</feature>
<dbReference type="PANTHER" id="PTHR24335">
    <property type="entry name" value="MOTOR NEURON AND PANCREAS HOMEOBOX PROTEIN"/>
    <property type="match status" value="1"/>
</dbReference>
<name>A0A6P8WYN2_DROAB</name>
<dbReference type="GO" id="GO:0007417">
    <property type="term" value="P:central nervous system development"/>
    <property type="evidence" value="ECO:0007669"/>
    <property type="project" value="TreeGrafter"/>
</dbReference>
<feature type="region of interest" description="Disordered" evidence="7">
    <location>
        <begin position="1"/>
        <end position="114"/>
    </location>
</feature>